<evidence type="ECO:0000256" key="4">
    <source>
        <dbReference type="ARBA" id="ARBA00022730"/>
    </source>
</evidence>
<dbReference type="GO" id="GO:0030515">
    <property type="term" value="F:snoRNA binding"/>
    <property type="evidence" value="ECO:0007669"/>
    <property type="project" value="TreeGrafter"/>
</dbReference>
<protein>
    <recommendedName>
        <fullName evidence="8">U3 small nucleolar ribonucleoprotein protein IMP3</fullName>
    </recommendedName>
    <alternativeName>
        <fullName evidence="9">U3 small nucleolar ribonucleoprotein protein imp3</fullName>
    </alternativeName>
</protein>
<evidence type="ECO:0000256" key="6">
    <source>
        <dbReference type="ARBA" id="ARBA00023242"/>
    </source>
</evidence>
<dbReference type="PANTHER" id="PTHR11831:SF1">
    <property type="entry name" value="U3 SMALL NUCLEOLAR RIBONUCLEOPROTEIN PROTEIN IMP3"/>
    <property type="match status" value="1"/>
</dbReference>
<dbReference type="PANTHER" id="PTHR11831">
    <property type="entry name" value="30S 40S RIBOSOMAL PROTEIN"/>
    <property type="match status" value="1"/>
</dbReference>
<reference evidence="13 14" key="1">
    <citation type="journal article" date="2012" name="Genome Biol.">
        <title>The genome of the polar eukaryotic microalga coccomyxa subellipsoidea reveals traits of cold adaptation.</title>
        <authorList>
            <person name="Blanc G."/>
            <person name="Agarkova I."/>
            <person name="Grimwood J."/>
            <person name="Kuo A."/>
            <person name="Brueggeman A."/>
            <person name="Dunigan D."/>
            <person name="Gurnon J."/>
            <person name="Ladunga I."/>
            <person name="Lindquist E."/>
            <person name="Lucas S."/>
            <person name="Pangilinan J."/>
            <person name="Proschold T."/>
            <person name="Salamov A."/>
            <person name="Schmutz J."/>
            <person name="Weeks D."/>
            <person name="Yamada T."/>
            <person name="Claverie J.M."/>
            <person name="Grigoriev I."/>
            <person name="Van Etten J."/>
            <person name="Lomsadze A."/>
            <person name="Borodovsky M."/>
        </authorList>
    </citation>
    <scope>NUCLEOTIDE SEQUENCE [LARGE SCALE GENOMIC DNA]</scope>
    <source>
        <strain evidence="13 14">C-169</strain>
    </source>
</reference>
<dbReference type="InterPro" id="IPR022801">
    <property type="entry name" value="Ribosomal_uS4"/>
</dbReference>
<gene>
    <name evidence="13" type="ORF">COCSUDRAFT_36555</name>
</gene>
<feature type="domain" description="RNA-binding S4" evidence="11">
    <location>
        <begin position="107"/>
        <end position="174"/>
    </location>
</feature>
<evidence type="ECO:0000256" key="2">
    <source>
        <dbReference type="ARBA" id="ARBA00007465"/>
    </source>
</evidence>
<dbReference type="GeneID" id="17041693"/>
<accession>I0YZ82</accession>
<evidence type="ECO:0000313" key="14">
    <source>
        <dbReference type="Proteomes" id="UP000007264"/>
    </source>
</evidence>
<evidence type="ECO:0000256" key="3">
    <source>
        <dbReference type="ARBA" id="ARBA00022517"/>
    </source>
</evidence>
<dbReference type="SMART" id="SM00363">
    <property type="entry name" value="S4"/>
    <property type="match status" value="1"/>
</dbReference>
<dbReference type="CDD" id="cd00165">
    <property type="entry name" value="S4"/>
    <property type="match status" value="1"/>
</dbReference>
<dbReference type="SMART" id="SM01390">
    <property type="entry name" value="Ribosomal_S4"/>
    <property type="match status" value="1"/>
</dbReference>
<dbReference type="GO" id="GO:0019843">
    <property type="term" value="F:rRNA binding"/>
    <property type="evidence" value="ECO:0007669"/>
    <property type="project" value="UniProtKB-KW"/>
</dbReference>
<keyword evidence="4" id="KW-0699">rRNA-binding</keyword>
<keyword evidence="3" id="KW-0690">Ribosome biogenesis</keyword>
<dbReference type="SUPFAM" id="SSF55174">
    <property type="entry name" value="Alpha-L RNA-binding motif"/>
    <property type="match status" value="1"/>
</dbReference>
<evidence type="ECO:0000256" key="5">
    <source>
        <dbReference type="ARBA" id="ARBA00022884"/>
    </source>
</evidence>
<dbReference type="KEGG" id="csl:COCSUDRAFT_36555"/>
<dbReference type="RefSeq" id="XP_005648245.1">
    <property type="nucleotide sequence ID" value="XM_005648188.1"/>
</dbReference>
<evidence type="ECO:0000256" key="1">
    <source>
        <dbReference type="ARBA" id="ARBA00004604"/>
    </source>
</evidence>
<dbReference type="GO" id="GO:0034457">
    <property type="term" value="C:Mpp10 complex"/>
    <property type="evidence" value="ECO:0007669"/>
    <property type="project" value="TreeGrafter"/>
</dbReference>
<comment type="similarity">
    <text evidence="2">Belongs to the universal ribosomal protein uS4 family.</text>
</comment>
<evidence type="ECO:0000259" key="12">
    <source>
        <dbReference type="SMART" id="SM01390"/>
    </source>
</evidence>
<feature type="domain" description="Small ribosomal subunit protein uS4 N-terminal" evidence="12">
    <location>
        <begin position="3"/>
        <end position="106"/>
    </location>
</feature>
<comment type="caution">
    <text evidence="13">The sequence shown here is derived from an EMBL/GenBank/DDBJ whole genome shotgun (WGS) entry which is preliminary data.</text>
</comment>
<comment type="subcellular location">
    <subcellularLocation>
        <location evidence="1">Nucleus</location>
        <location evidence="1">Nucleolus</location>
    </subcellularLocation>
</comment>
<dbReference type="STRING" id="574566.I0YZ82"/>
<dbReference type="Proteomes" id="UP000007264">
    <property type="component" value="Unassembled WGS sequence"/>
</dbReference>
<dbReference type="InterPro" id="IPR001912">
    <property type="entry name" value="Ribosomal_uS4_N"/>
</dbReference>
<evidence type="ECO:0000256" key="7">
    <source>
        <dbReference type="ARBA" id="ARBA00023274"/>
    </source>
</evidence>
<dbReference type="InterPro" id="IPR002942">
    <property type="entry name" value="S4_RNA-bd"/>
</dbReference>
<dbReference type="InterPro" id="IPR036986">
    <property type="entry name" value="S4_RNA-bd_sf"/>
</dbReference>
<sequence>MRQLKFHEKKLLKKVDFLQWKNEHNQRELQVIRRYHIQDREDYKKYNKICGIVTKLVNVIKRLDQQDPVRVELTEQMLDKLYNMGVISTKKSLVLLEKLSTSSFCRRRLSVVMLRLKMAETLREACTFIEQGHVRVGPEAVLDPAFLVTRPMEDFVTWVDTSKIRRKVMQYNDKLDDYDLLV</sequence>
<keyword evidence="6" id="KW-0539">Nucleus</keyword>
<dbReference type="GO" id="GO:0032040">
    <property type="term" value="C:small-subunit processome"/>
    <property type="evidence" value="ECO:0007669"/>
    <property type="project" value="TreeGrafter"/>
</dbReference>
<keyword evidence="5 10" id="KW-0694">RNA-binding</keyword>
<keyword evidence="7" id="KW-0687">Ribonucleoprotein</keyword>
<proteinExistence type="inferred from homology"/>
<dbReference type="OrthoDB" id="10248812at2759"/>
<dbReference type="PROSITE" id="PS50889">
    <property type="entry name" value="S4"/>
    <property type="match status" value="1"/>
</dbReference>
<dbReference type="EMBL" id="AGSI01000007">
    <property type="protein sequence ID" value="EIE23701.1"/>
    <property type="molecule type" value="Genomic_DNA"/>
</dbReference>
<dbReference type="Gene3D" id="3.10.290.10">
    <property type="entry name" value="RNA-binding S4 domain"/>
    <property type="match status" value="1"/>
</dbReference>
<evidence type="ECO:0000256" key="10">
    <source>
        <dbReference type="PROSITE-ProRule" id="PRU00182"/>
    </source>
</evidence>
<keyword evidence="14" id="KW-1185">Reference proteome</keyword>
<dbReference type="eggNOG" id="KOG4655">
    <property type="taxonomic scope" value="Eukaryota"/>
</dbReference>
<evidence type="ECO:0000256" key="9">
    <source>
        <dbReference type="ARBA" id="ARBA00072223"/>
    </source>
</evidence>
<name>I0YZ82_COCSC</name>
<evidence type="ECO:0000259" key="11">
    <source>
        <dbReference type="SMART" id="SM00363"/>
    </source>
</evidence>
<evidence type="ECO:0000256" key="8">
    <source>
        <dbReference type="ARBA" id="ARBA00069727"/>
    </source>
</evidence>
<organism evidence="13 14">
    <name type="scientific">Coccomyxa subellipsoidea (strain C-169)</name>
    <name type="common">Green microalga</name>
    <dbReference type="NCBI Taxonomy" id="574566"/>
    <lineage>
        <taxon>Eukaryota</taxon>
        <taxon>Viridiplantae</taxon>
        <taxon>Chlorophyta</taxon>
        <taxon>core chlorophytes</taxon>
        <taxon>Trebouxiophyceae</taxon>
        <taxon>Trebouxiophyceae incertae sedis</taxon>
        <taxon>Coccomyxaceae</taxon>
        <taxon>Coccomyxa</taxon>
        <taxon>Coccomyxa subellipsoidea</taxon>
    </lineage>
</organism>
<dbReference type="FunFam" id="3.10.290.10:FF:000006">
    <property type="entry name" value="U3 small nucleolar ribonucleoprotein IMP3"/>
    <property type="match status" value="1"/>
</dbReference>
<dbReference type="Pfam" id="PF00163">
    <property type="entry name" value="Ribosomal_S4"/>
    <property type="match status" value="1"/>
</dbReference>
<dbReference type="GO" id="GO:0042274">
    <property type="term" value="P:ribosomal small subunit biogenesis"/>
    <property type="evidence" value="ECO:0007669"/>
    <property type="project" value="TreeGrafter"/>
</dbReference>
<dbReference type="AlphaFoldDB" id="I0YZ82"/>
<dbReference type="GO" id="GO:0006364">
    <property type="term" value="P:rRNA processing"/>
    <property type="evidence" value="ECO:0007669"/>
    <property type="project" value="TreeGrafter"/>
</dbReference>
<evidence type="ECO:0000313" key="13">
    <source>
        <dbReference type="EMBL" id="EIE23701.1"/>
    </source>
</evidence>
<dbReference type="Pfam" id="PF01479">
    <property type="entry name" value="S4"/>
    <property type="match status" value="1"/>
</dbReference>